<feature type="transmembrane region" description="Helical" evidence="11">
    <location>
        <begin position="347"/>
        <end position="367"/>
    </location>
</feature>
<evidence type="ECO:0000256" key="5">
    <source>
        <dbReference type="ARBA" id="ARBA00022692"/>
    </source>
</evidence>
<dbReference type="EMBL" id="JAUSQU010000001">
    <property type="protein sequence ID" value="MDP9850153.1"/>
    <property type="molecule type" value="Genomic_DNA"/>
</dbReference>
<accession>A0ABT9QTV6</accession>
<comment type="similarity">
    <text evidence="3">Belongs to the peptidase M50B family.</text>
</comment>
<evidence type="ECO:0000313" key="15">
    <source>
        <dbReference type="Proteomes" id="UP001225356"/>
    </source>
</evidence>
<evidence type="ECO:0000256" key="6">
    <source>
        <dbReference type="ARBA" id="ARBA00022801"/>
    </source>
</evidence>
<sequence length="437" mass="46807">MSWLYVIGIVGFLLGLMASIALHEIGHLLPAKLFGVRVTQYMVGFGPTMWSRRKGETEYGIKWIPLGGYIRMIGMLPPRPTDDPNKLRSVSTGPWQGLIENAREVALEEVRPGDEDRVFYRKPWWQKVIVMSGGPAMNFVLAFILFGVVLMGFGVQVASNGTQIGAVPACVKTTAEYAENPECTAADKPSPAAAAGFKPGDKILSVAGKPATSWEAVTRTIRDHGPGPMAFEIDRAGQKMTLTPNLIAQDRESLDEPGKIDKGVGYMGVSAVVTIEKQSIGAVGSQMWDLTAATAGSLIRFPQKMVGVWHAAFSGDERDMNGPIGVIGAGRIGGEIAASSIPLENKVVVFINLLAGFNLAIGLFNLVPLLPLDGGHVAGGLWEGIKRGYARVARRPTPGHVDIAKALPLTYAIAFMMIIMAGLLMYADLVNPVRLSG</sequence>
<name>A0ABT9QTV6_9ACTN</name>
<feature type="domain" description="PDZ" evidence="13">
    <location>
        <begin position="185"/>
        <end position="233"/>
    </location>
</feature>
<evidence type="ECO:0000256" key="10">
    <source>
        <dbReference type="ARBA" id="ARBA00023136"/>
    </source>
</evidence>
<keyword evidence="10 11" id="KW-0472">Membrane</keyword>
<dbReference type="InterPro" id="IPR004387">
    <property type="entry name" value="Pept_M50_Zn"/>
</dbReference>
<feature type="transmembrane region" description="Helical" evidence="11">
    <location>
        <begin position="128"/>
        <end position="153"/>
    </location>
</feature>
<evidence type="ECO:0000259" key="12">
    <source>
        <dbReference type="Pfam" id="PF02163"/>
    </source>
</evidence>
<keyword evidence="4 14" id="KW-0645">Protease</keyword>
<keyword evidence="5 11" id="KW-0812">Transmembrane</keyword>
<dbReference type="GO" id="GO:0008233">
    <property type="term" value="F:peptidase activity"/>
    <property type="evidence" value="ECO:0007669"/>
    <property type="project" value="UniProtKB-KW"/>
</dbReference>
<reference evidence="14 15" key="1">
    <citation type="submission" date="2023-07" db="EMBL/GenBank/DDBJ databases">
        <title>Sequencing the genomes of 1000 actinobacteria strains.</title>
        <authorList>
            <person name="Klenk H.-P."/>
        </authorList>
    </citation>
    <scope>NUCLEOTIDE SEQUENCE [LARGE SCALE GENOMIC DNA]</scope>
    <source>
        <strain evidence="14 15">DSM 46740</strain>
    </source>
</reference>
<evidence type="ECO:0000256" key="3">
    <source>
        <dbReference type="ARBA" id="ARBA00007931"/>
    </source>
</evidence>
<comment type="subcellular location">
    <subcellularLocation>
        <location evidence="2">Membrane</location>
        <topology evidence="2">Multi-pass membrane protein</topology>
    </subcellularLocation>
</comment>
<dbReference type="Pfam" id="PF02163">
    <property type="entry name" value="Peptidase_M50"/>
    <property type="match status" value="1"/>
</dbReference>
<dbReference type="PANTHER" id="PTHR42837">
    <property type="entry name" value="REGULATOR OF SIGMA-E PROTEASE RSEP"/>
    <property type="match status" value="1"/>
</dbReference>
<dbReference type="InterPro" id="IPR036034">
    <property type="entry name" value="PDZ_sf"/>
</dbReference>
<keyword evidence="15" id="KW-1185">Reference proteome</keyword>
<dbReference type="InterPro" id="IPR041489">
    <property type="entry name" value="PDZ_6"/>
</dbReference>
<dbReference type="CDD" id="cd23081">
    <property type="entry name" value="cpPDZ_EcRseP-like"/>
    <property type="match status" value="1"/>
</dbReference>
<evidence type="ECO:0000256" key="7">
    <source>
        <dbReference type="ARBA" id="ARBA00022833"/>
    </source>
</evidence>
<evidence type="ECO:0000313" key="14">
    <source>
        <dbReference type="EMBL" id="MDP9850153.1"/>
    </source>
</evidence>
<dbReference type="SUPFAM" id="SSF50156">
    <property type="entry name" value="PDZ domain-like"/>
    <property type="match status" value="1"/>
</dbReference>
<feature type="transmembrane region" description="Helical" evidence="11">
    <location>
        <begin position="6"/>
        <end position="25"/>
    </location>
</feature>
<dbReference type="Pfam" id="PF17820">
    <property type="entry name" value="PDZ_6"/>
    <property type="match status" value="1"/>
</dbReference>
<evidence type="ECO:0000256" key="11">
    <source>
        <dbReference type="SAM" id="Phobius"/>
    </source>
</evidence>
<evidence type="ECO:0000256" key="9">
    <source>
        <dbReference type="ARBA" id="ARBA00023049"/>
    </source>
</evidence>
<dbReference type="Proteomes" id="UP001225356">
    <property type="component" value="Unassembled WGS sequence"/>
</dbReference>
<dbReference type="PANTHER" id="PTHR42837:SF2">
    <property type="entry name" value="MEMBRANE METALLOPROTEASE ARASP2, CHLOROPLASTIC-RELATED"/>
    <property type="match status" value="1"/>
</dbReference>
<dbReference type="Gene3D" id="2.30.42.10">
    <property type="match status" value="1"/>
</dbReference>
<dbReference type="GO" id="GO:0006508">
    <property type="term" value="P:proteolysis"/>
    <property type="evidence" value="ECO:0007669"/>
    <property type="project" value="UniProtKB-KW"/>
</dbReference>
<dbReference type="InterPro" id="IPR008915">
    <property type="entry name" value="Peptidase_M50"/>
</dbReference>
<keyword evidence="9" id="KW-0482">Metalloprotease</keyword>
<dbReference type="RefSeq" id="WP_307568403.1">
    <property type="nucleotide sequence ID" value="NZ_JAUSQU010000001.1"/>
</dbReference>
<evidence type="ECO:0000259" key="13">
    <source>
        <dbReference type="Pfam" id="PF17820"/>
    </source>
</evidence>
<keyword evidence="7" id="KW-0862">Zinc</keyword>
<protein>
    <submittedName>
        <fullName evidence="14">Membrane-associated protease RseP (Regulator of RpoE activity)</fullName>
    </submittedName>
</protein>
<keyword evidence="6" id="KW-0378">Hydrolase</keyword>
<comment type="cofactor">
    <cofactor evidence="1">
        <name>Zn(2+)</name>
        <dbReference type="ChEBI" id="CHEBI:29105"/>
    </cofactor>
</comment>
<evidence type="ECO:0000256" key="8">
    <source>
        <dbReference type="ARBA" id="ARBA00022989"/>
    </source>
</evidence>
<feature type="transmembrane region" description="Helical" evidence="11">
    <location>
        <begin position="409"/>
        <end position="427"/>
    </location>
</feature>
<keyword evidence="8 11" id="KW-1133">Transmembrane helix</keyword>
<dbReference type="CDD" id="cd06163">
    <property type="entry name" value="S2P-M50_PDZ_RseP-like"/>
    <property type="match status" value="1"/>
</dbReference>
<evidence type="ECO:0000256" key="4">
    <source>
        <dbReference type="ARBA" id="ARBA00022670"/>
    </source>
</evidence>
<evidence type="ECO:0000256" key="1">
    <source>
        <dbReference type="ARBA" id="ARBA00001947"/>
    </source>
</evidence>
<feature type="domain" description="Peptidase M50" evidence="12">
    <location>
        <begin position="12"/>
        <end position="387"/>
    </location>
</feature>
<proteinExistence type="inferred from homology"/>
<organism evidence="14 15">
    <name type="scientific">Streptosporangium lutulentum</name>
    <dbReference type="NCBI Taxonomy" id="1461250"/>
    <lineage>
        <taxon>Bacteria</taxon>
        <taxon>Bacillati</taxon>
        <taxon>Actinomycetota</taxon>
        <taxon>Actinomycetes</taxon>
        <taxon>Streptosporangiales</taxon>
        <taxon>Streptosporangiaceae</taxon>
        <taxon>Streptosporangium</taxon>
    </lineage>
</organism>
<gene>
    <name evidence="14" type="ORF">J2853_009364</name>
</gene>
<comment type="caution">
    <text evidence="14">The sequence shown here is derived from an EMBL/GenBank/DDBJ whole genome shotgun (WGS) entry which is preliminary data.</text>
</comment>
<evidence type="ECO:0000256" key="2">
    <source>
        <dbReference type="ARBA" id="ARBA00004141"/>
    </source>
</evidence>